<reference evidence="2" key="1">
    <citation type="submission" date="2020-11" db="EMBL/GenBank/DDBJ databases">
        <authorList>
            <person name="Tran Van P."/>
        </authorList>
    </citation>
    <scope>NUCLEOTIDE SEQUENCE</scope>
</reference>
<organism evidence="2">
    <name type="scientific">Timema californicum</name>
    <name type="common">California timema</name>
    <name type="synonym">Walking stick</name>
    <dbReference type="NCBI Taxonomy" id="61474"/>
    <lineage>
        <taxon>Eukaryota</taxon>
        <taxon>Metazoa</taxon>
        <taxon>Ecdysozoa</taxon>
        <taxon>Arthropoda</taxon>
        <taxon>Hexapoda</taxon>
        <taxon>Insecta</taxon>
        <taxon>Pterygota</taxon>
        <taxon>Neoptera</taxon>
        <taxon>Polyneoptera</taxon>
        <taxon>Phasmatodea</taxon>
        <taxon>Timematodea</taxon>
        <taxon>Timematoidea</taxon>
        <taxon>Timematidae</taxon>
        <taxon>Timema</taxon>
    </lineage>
</organism>
<name>A0A7R9J5W9_TIMCA</name>
<dbReference type="AlphaFoldDB" id="A0A7R9J5W9"/>
<evidence type="ECO:0000313" key="2">
    <source>
        <dbReference type="EMBL" id="CAD7572984.1"/>
    </source>
</evidence>
<dbReference type="InterPro" id="IPR053894">
    <property type="entry name" value="OAF_N"/>
</dbReference>
<sequence>MYTYLIRLSVKHPGCIAYDDRSLVTKHTTKEDKRSTYMNKTLELGRFYVYELYPNLRGELVENNLGETTLTTPDRDLNLDLSVIGGLVYCESNALDRAVIEAEDKVTARLGVVRSKSFLYGDEVITAEPHDLRPRFVTLALTVGTDGPELDGVCGAIIADLDVPALVGLCGEIENFKLAPKHQTFTMLQYYKQNARCLQHNGGVSERFLVAGSPRTKTVDTPRASRCTVWEPLGGDVLQETITANVSEDCMTLEFQRSDGTLVTQLLDFRNVIYLI</sequence>
<evidence type="ECO:0000259" key="1">
    <source>
        <dbReference type="Pfam" id="PF14941"/>
    </source>
</evidence>
<proteinExistence type="predicted"/>
<dbReference type="Pfam" id="PF14941">
    <property type="entry name" value="OAF_N"/>
    <property type="match status" value="1"/>
</dbReference>
<gene>
    <name evidence="2" type="ORF">TCMB3V08_LOCUS5628</name>
</gene>
<accession>A0A7R9J5W9</accession>
<protein>
    <submittedName>
        <fullName evidence="2">(California timema) hypothetical protein</fullName>
    </submittedName>
</protein>
<feature type="domain" description="Out at first protein BRICHOS-like" evidence="1">
    <location>
        <begin position="234"/>
        <end position="273"/>
    </location>
</feature>
<dbReference type="EMBL" id="OE181340">
    <property type="protein sequence ID" value="CAD7572984.1"/>
    <property type="molecule type" value="Genomic_DNA"/>
</dbReference>